<proteinExistence type="predicted"/>
<protein>
    <submittedName>
        <fullName evidence="1">Uncharacterized protein</fullName>
    </submittedName>
</protein>
<gene>
    <name evidence="1" type="ORF">SAMN05421818_10399</name>
</gene>
<sequence length="114" mass="13296">MLQAVEYLEQQISETHFFDDLVKQVQKDFQMAVDLDIEFTAQTPAELVVQVVNELHRVITSTSVSKFSNLLYRVDVAEADVKAIKSQDIEEYLERIAFLLLKREFQKVVIRNTF</sequence>
<reference evidence="2" key="1">
    <citation type="submission" date="2016-10" db="EMBL/GenBank/DDBJ databases">
        <authorList>
            <person name="Varghese N."/>
            <person name="Submissions S."/>
        </authorList>
    </citation>
    <scope>NUCLEOTIDE SEQUENCE [LARGE SCALE GENOMIC DNA]</scope>
    <source>
        <strain evidence="2">DSM 23313</strain>
    </source>
</reference>
<evidence type="ECO:0000313" key="1">
    <source>
        <dbReference type="EMBL" id="SDH39837.1"/>
    </source>
</evidence>
<dbReference type="AlphaFoldDB" id="A0A1G8C2Y3"/>
<dbReference type="RefSeq" id="WP_245722925.1">
    <property type="nucleotide sequence ID" value="NZ_FNDQ01000003.1"/>
</dbReference>
<keyword evidence="2" id="KW-1185">Reference proteome</keyword>
<evidence type="ECO:0000313" key="2">
    <source>
        <dbReference type="Proteomes" id="UP000243588"/>
    </source>
</evidence>
<dbReference type="Proteomes" id="UP000243588">
    <property type="component" value="Unassembled WGS sequence"/>
</dbReference>
<name>A0A1G8C2Y3_9FLAO</name>
<dbReference type="EMBL" id="FNDQ01000003">
    <property type="protein sequence ID" value="SDH39837.1"/>
    <property type="molecule type" value="Genomic_DNA"/>
</dbReference>
<dbReference type="STRING" id="702745.SAMN05421818_10399"/>
<accession>A0A1G8C2Y3</accession>
<organism evidence="1 2">
    <name type="scientific">Myroides phaeus</name>
    <dbReference type="NCBI Taxonomy" id="702745"/>
    <lineage>
        <taxon>Bacteria</taxon>
        <taxon>Pseudomonadati</taxon>
        <taxon>Bacteroidota</taxon>
        <taxon>Flavobacteriia</taxon>
        <taxon>Flavobacteriales</taxon>
        <taxon>Flavobacteriaceae</taxon>
        <taxon>Myroides</taxon>
    </lineage>
</organism>